<dbReference type="PANTHER" id="PTHR36452:SF1">
    <property type="entry name" value="DUF2461 DOMAIN-CONTAINING PROTEIN"/>
    <property type="match status" value="1"/>
</dbReference>
<dbReference type="PIRSF" id="PIRSF028451">
    <property type="entry name" value="UCP028451"/>
    <property type="match status" value="1"/>
</dbReference>
<dbReference type="InterPro" id="IPR012808">
    <property type="entry name" value="CHP02453"/>
</dbReference>
<reference evidence="1 2" key="1">
    <citation type="submission" date="2024-04" db="EMBL/GenBank/DDBJ databases">
        <title>Isolation of an actinomycete strain from pig manure.</title>
        <authorList>
            <person name="Gong T."/>
            <person name="Yu Z."/>
            <person name="An M."/>
            <person name="Wei C."/>
            <person name="Yang W."/>
            <person name="Liu L."/>
        </authorList>
    </citation>
    <scope>NUCLEOTIDE SEQUENCE [LARGE SCALE GENOMIC DNA]</scope>
    <source>
        <strain evidence="1 2">ZF39</strain>
    </source>
</reference>
<dbReference type="NCBIfam" id="TIGR02453">
    <property type="entry name" value="TIGR02453 family protein"/>
    <property type="match status" value="1"/>
</dbReference>
<accession>A0ABZ3FJM9</accession>
<dbReference type="EMBL" id="CP154795">
    <property type="protein sequence ID" value="XAN06224.1"/>
    <property type="molecule type" value="Genomic_DNA"/>
</dbReference>
<dbReference type="InterPro" id="IPR015996">
    <property type="entry name" value="UCP028451"/>
</dbReference>
<evidence type="ECO:0000313" key="1">
    <source>
        <dbReference type="EMBL" id="XAN06224.1"/>
    </source>
</evidence>
<name>A0ABZ3FJM9_9ACTN</name>
<dbReference type="RefSeq" id="WP_425307656.1">
    <property type="nucleotide sequence ID" value="NZ_CP154795.1"/>
</dbReference>
<organism evidence="1 2">
    <name type="scientific">Ammonicoccus fulvus</name>
    <dbReference type="NCBI Taxonomy" id="3138240"/>
    <lineage>
        <taxon>Bacteria</taxon>
        <taxon>Bacillati</taxon>
        <taxon>Actinomycetota</taxon>
        <taxon>Actinomycetes</taxon>
        <taxon>Propionibacteriales</taxon>
        <taxon>Propionibacteriaceae</taxon>
        <taxon>Ammonicoccus</taxon>
    </lineage>
</organism>
<dbReference type="PANTHER" id="PTHR36452">
    <property type="entry name" value="CHROMOSOME 12, WHOLE GENOME SHOTGUN SEQUENCE"/>
    <property type="match status" value="1"/>
</dbReference>
<evidence type="ECO:0000313" key="2">
    <source>
        <dbReference type="Proteomes" id="UP001442841"/>
    </source>
</evidence>
<dbReference type="Pfam" id="PF09365">
    <property type="entry name" value="DUF2461"/>
    <property type="match status" value="1"/>
</dbReference>
<sequence>MSDFEGFPPGLFTFFEGLAQDNSKTYWEAHKTEYAENVRKPMLALLNELGAEFGPLRMFRPNRDVRFSKDKSPYKDWAGATSEDRARGGMGYYLRVSETELVTGFGAAMFDRDQLARFRELIDNDETGVEFENLRTAQDKRKLPITGGIESPLKRTPAGFAKDHPRSEILRWKGAFVVEHWERADWMSTREAFDRIHDVWTGAQPLGAWLERHLQTDAR</sequence>
<protein>
    <submittedName>
        <fullName evidence="1">DUF2461 domain-containing protein</fullName>
    </submittedName>
</protein>
<keyword evidence="2" id="KW-1185">Reference proteome</keyword>
<gene>
    <name evidence="1" type="ORF">AADG42_02500</name>
</gene>
<proteinExistence type="predicted"/>
<dbReference type="Proteomes" id="UP001442841">
    <property type="component" value="Chromosome"/>
</dbReference>